<comment type="cofactor">
    <cofactor evidence="2">
        <name>Mg(2+)</name>
        <dbReference type="ChEBI" id="CHEBI:18420"/>
    </cofactor>
</comment>
<comment type="cofactor">
    <cofactor evidence="1">
        <name>Mn(2+)</name>
        <dbReference type="ChEBI" id="CHEBI:29035"/>
    </cofactor>
</comment>
<evidence type="ECO:0000256" key="3">
    <source>
        <dbReference type="ARBA" id="ARBA00022723"/>
    </source>
</evidence>
<evidence type="ECO:0000256" key="1">
    <source>
        <dbReference type="ARBA" id="ARBA00001936"/>
    </source>
</evidence>
<organism evidence="8">
    <name type="scientific">marine metagenome</name>
    <dbReference type="NCBI Taxonomy" id="408172"/>
    <lineage>
        <taxon>unclassified sequences</taxon>
        <taxon>metagenomes</taxon>
        <taxon>ecological metagenomes</taxon>
    </lineage>
</organism>
<reference evidence="8" key="1">
    <citation type="submission" date="2018-05" db="EMBL/GenBank/DDBJ databases">
        <authorList>
            <person name="Lanie J.A."/>
            <person name="Ng W.-L."/>
            <person name="Kazmierczak K.M."/>
            <person name="Andrzejewski T.M."/>
            <person name="Davidsen T.M."/>
            <person name="Wayne K.J."/>
            <person name="Tettelin H."/>
            <person name="Glass J.I."/>
            <person name="Rusch D."/>
            <person name="Podicherti R."/>
            <person name="Tsui H.-C.T."/>
            <person name="Winkler M.E."/>
        </authorList>
    </citation>
    <scope>NUCLEOTIDE SEQUENCE</scope>
</reference>
<evidence type="ECO:0000259" key="7">
    <source>
        <dbReference type="PROSITE" id="PS51462"/>
    </source>
</evidence>
<protein>
    <recommendedName>
        <fullName evidence="7">Nudix hydrolase domain-containing protein</fullName>
    </recommendedName>
</protein>
<dbReference type="PANTHER" id="PTHR12992:SF11">
    <property type="entry name" value="MITOCHONDRIAL COENZYME A DIPHOSPHATASE NUDT8"/>
    <property type="match status" value="1"/>
</dbReference>
<dbReference type="PROSITE" id="PS51462">
    <property type="entry name" value="NUDIX"/>
    <property type="match status" value="1"/>
</dbReference>
<keyword evidence="3" id="KW-0479">Metal-binding</keyword>
<name>A0A382N3A0_9ZZZZ</name>
<dbReference type="PANTHER" id="PTHR12992">
    <property type="entry name" value="NUDIX HYDROLASE"/>
    <property type="match status" value="1"/>
</dbReference>
<evidence type="ECO:0000313" key="8">
    <source>
        <dbReference type="EMBL" id="SVC54041.1"/>
    </source>
</evidence>
<feature type="domain" description="Nudix hydrolase" evidence="7">
    <location>
        <begin position="24"/>
        <end position="157"/>
    </location>
</feature>
<proteinExistence type="predicted"/>
<evidence type="ECO:0000256" key="4">
    <source>
        <dbReference type="ARBA" id="ARBA00022801"/>
    </source>
</evidence>
<dbReference type="CDD" id="cd03426">
    <property type="entry name" value="NUDIX_CoAse_Nudt7"/>
    <property type="match status" value="1"/>
</dbReference>
<dbReference type="Pfam" id="PF00293">
    <property type="entry name" value="NUDIX"/>
    <property type="match status" value="1"/>
</dbReference>
<dbReference type="InterPro" id="IPR045121">
    <property type="entry name" value="CoAse"/>
</dbReference>
<accession>A0A382N3A0</accession>
<dbReference type="InterPro" id="IPR000086">
    <property type="entry name" value="NUDIX_hydrolase_dom"/>
</dbReference>
<dbReference type="SUPFAM" id="SSF55811">
    <property type="entry name" value="Nudix"/>
    <property type="match status" value="1"/>
</dbReference>
<keyword evidence="6" id="KW-0464">Manganese</keyword>
<evidence type="ECO:0000256" key="2">
    <source>
        <dbReference type="ARBA" id="ARBA00001946"/>
    </source>
</evidence>
<evidence type="ECO:0000256" key="6">
    <source>
        <dbReference type="ARBA" id="ARBA00023211"/>
    </source>
</evidence>
<dbReference type="AlphaFoldDB" id="A0A382N3A0"/>
<dbReference type="GO" id="GO:0046872">
    <property type="term" value="F:metal ion binding"/>
    <property type="evidence" value="ECO:0007669"/>
    <property type="project" value="UniProtKB-KW"/>
</dbReference>
<gene>
    <name evidence="8" type="ORF">METZ01_LOCUS306895</name>
</gene>
<keyword evidence="4" id="KW-0378">Hydrolase</keyword>
<dbReference type="GO" id="GO:0010945">
    <property type="term" value="F:coenzyme A diphosphatase activity"/>
    <property type="evidence" value="ECO:0007669"/>
    <property type="project" value="InterPro"/>
</dbReference>
<dbReference type="Gene3D" id="3.90.79.10">
    <property type="entry name" value="Nucleoside Triphosphate Pyrophosphohydrolase"/>
    <property type="match status" value="1"/>
</dbReference>
<evidence type="ECO:0000256" key="5">
    <source>
        <dbReference type="ARBA" id="ARBA00022842"/>
    </source>
</evidence>
<dbReference type="EMBL" id="UINC01096828">
    <property type="protein sequence ID" value="SVC54041.1"/>
    <property type="molecule type" value="Genomic_DNA"/>
</dbReference>
<sequence>MDIEQIRSVLTNEIHPKPLSELDENELASVLVVIYGKEPFILMTEKAKSLKVHGGEISFPGGKWCTKDQDLLETAIRETEEELCLQISREQVIGQLDNVITLNSKYKITPFVAILENISSLKPNSEVKSILHIPLVSFLKTMAKDTNPEHLSIKEMYTLTFEKYNIWGASARILKQIFMLFSEKKLL</sequence>
<dbReference type="InterPro" id="IPR015797">
    <property type="entry name" value="NUDIX_hydrolase-like_dom_sf"/>
</dbReference>
<keyword evidence="5" id="KW-0460">Magnesium</keyword>